<dbReference type="InterPro" id="IPR035906">
    <property type="entry name" value="MetI-like_sf"/>
</dbReference>
<protein>
    <submittedName>
        <fullName evidence="10">ABC transporter permease</fullName>
    </submittedName>
</protein>
<evidence type="ECO:0000256" key="6">
    <source>
        <dbReference type="ARBA" id="ARBA00023136"/>
    </source>
</evidence>
<dbReference type="Pfam" id="PF00528">
    <property type="entry name" value="BPD_transp_1"/>
    <property type="match status" value="1"/>
</dbReference>
<feature type="region of interest" description="Disordered" evidence="8">
    <location>
        <begin position="1"/>
        <end position="31"/>
    </location>
</feature>
<feature type="compositionally biased region" description="Low complexity" evidence="8">
    <location>
        <begin position="1"/>
        <end position="19"/>
    </location>
</feature>
<evidence type="ECO:0000256" key="8">
    <source>
        <dbReference type="SAM" id="MobiDB-lite"/>
    </source>
</evidence>
<reference evidence="10" key="1">
    <citation type="submission" date="2024-05" db="EMBL/GenBank/DDBJ databases">
        <title>Herbiconiux sp. A18JL235.</title>
        <authorList>
            <person name="Zhang G."/>
        </authorList>
    </citation>
    <scope>NUCLEOTIDE SEQUENCE</scope>
    <source>
        <strain evidence="10">A18JL235</strain>
    </source>
</reference>
<feature type="transmembrane region" description="Helical" evidence="7">
    <location>
        <begin position="277"/>
        <end position="299"/>
    </location>
</feature>
<accession>A0AB39BCK6</accession>
<feature type="transmembrane region" description="Helical" evidence="7">
    <location>
        <begin position="39"/>
        <end position="67"/>
    </location>
</feature>
<feature type="transmembrane region" description="Helical" evidence="7">
    <location>
        <begin position="235"/>
        <end position="257"/>
    </location>
</feature>
<evidence type="ECO:0000259" key="9">
    <source>
        <dbReference type="PROSITE" id="PS50928"/>
    </source>
</evidence>
<proteinExistence type="inferred from homology"/>
<dbReference type="AlphaFoldDB" id="A0AB39BCK6"/>
<dbReference type="RefSeq" id="WP_368496464.1">
    <property type="nucleotide sequence ID" value="NZ_CP162511.1"/>
</dbReference>
<feature type="transmembrane region" description="Helical" evidence="7">
    <location>
        <begin position="116"/>
        <end position="140"/>
    </location>
</feature>
<gene>
    <name evidence="10" type="ORF">ABFY20_11915</name>
</gene>
<evidence type="ECO:0000256" key="3">
    <source>
        <dbReference type="ARBA" id="ARBA00022475"/>
    </source>
</evidence>
<dbReference type="Gene3D" id="1.10.3720.10">
    <property type="entry name" value="MetI-like"/>
    <property type="match status" value="1"/>
</dbReference>
<sequence length="340" mass="36301">MTPTQAAATTSPPSAAAPSEQGSRARRGSRRGRGADLKLLAASPSALISSLWLVVLVLIAAVVPIFVTDAANHQDLALRFLPPFSLDDGFAFVLGADSLGRPILLQLIVGARTSLVVAACTVAISAVVGFAIGVVSGFFGGWVDTVLMRLADILHTVPSLLLALAVLYVLQPSITNLVLVLAVTRIPVYLRTARAQTLELRERVFVESSRSIGASSWRIMAKDITPMVTPTVRTLAMLEVANVILAAASLSFLGIGLQRPDVDWGMMVADGRSYLNVAWWVTVFPGLAIVATALAANLLSNWLRAIEDPTQRGFFVKPARRTRVSRRASDRPAIEKGTRS</sequence>
<evidence type="ECO:0000256" key="1">
    <source>
        <dbReference type="ARBA" id="ARBA00004651"/>
    </source>
</evidence>
<dbReference type="InterPro" id="IPR000515">
    <property type="entry name" value="MetI-like"/>
</dbReference>
<keyword evidence="4 7" id="KW-0812">Transmembrane</keyword>
<dbReference type="PANTHER" id="PTHR43386">
    <property type="entry name" value="OLIGOPEPTIDE TRANSPORT SYSTEM PERMEASE PROTEIN APPC"/>
    <property type="match status" value="1"/>
</dbReference>
<organism evidence="10">
    <name type="scientific">Herbiconiux sp. A18JL235</name>
    <dbReference type="NCBI Taxonomy" id="3152363"/>
    <lineage>
        <taxon>Bacteria</taxon>
        <taxon>Bacillati</taxon>
        <taxon>Actinomycetota</taxon>
        <taxon>Actinomycetes</taxon>
        <taxon>Micrococcales</taxon>
        <taxon>Microbacteriaceae</taxon>
        <taxon>Herbiconiux</taxon>
    </lineage>
</organism>
<evidence type="ECO:0000256" key="5">
    <source>
        <dbReference type="ARBA" id="ARBA00022989"/>
    </source>
</evidence>
<keyword evidence="6 7" id="KW-0472">Membrane</keyword>
<dbReference type="PROSITE" id="PS50928">
    <property type="entry name" value="ABC_TM1"/>
    <property type="match status" value="1"/>
</dbReference>
<dbReference type="SUPFAM" id="SSF161098">
    <property type="entry name" value="MetI-like"/>
    <property type="match status" value="1"/>
</dbReference>
<evidence type="ECO:0000313" key="10">
    <source>
        <dbReference type="EMBL" id="XDI04051.1"/>
    </source>
</evidence>
<feature type="domain" description="ABC transmembrane type-1" evidence="9">
    <location>
        <begin position="111"/>
        <end position="300"/>
    </location>
</feature>
<evidence type="ECO:0000256" key="7">
    <source>
        <dbReference type="RuleBase" id="RU363032"/>
    </source>
</evidence>
<keyword evidence="3" id="KW-1003">Cell membrane</keyword>
<dbReference type="EMBL" id="CP162511">
    <property type="protein sequence ID" value="XDI04051.1"/>
    <property type="molecule type" value="Genomic_DNA"/>
</dbReference>
<dbReference type="InterPro" id="IPR050366">
    <property type="entry name" value="BP-dependent_transpt_permease"/>
</dbReference>
<evidence type="ECO:0000256" key="2">
    <source>
        <dbReference type="ARBA" id="ARBA00022448"/>
    </source>
</evidence>
<dbReference type="PANTHER" id="PTHR43386:SF1">
    <property type="entry name" value="D,D-DIPEPTIDE TRANSPORT SYSTEM PERMEASE PROTEIN DDPC-RELATED"/>
    <property type="match status" value="1"/>
</dbReference>
<name>A0AB39BCK6_9MICO</name>
<dbReference type="GO" id="GO:0005886">
    <property type="term" value="C:plasma membrane"/>
    <property type="evidence" value="ECO:0007669"/>
    <property type="project" value="UniProtKB-SubCell"/>
</dbReference>
<dbReference type="GO" id="GO:0055085">
    <property type="term" value="P:transmembrane transport"/>
    <property type="evidence" value="ECO:0007669"/>
    <property type="project" value="InterPro"/>
</dbReference>
<keyword evidence="5 7" id="KW-1133">Transmembrane helix</keyword>
<keyword evidence="2 7" id="KW-0813">Transport</keyword>
<evidence type="ECO:0000256" key="4">
    <source>
        <dbReference type="ARBA" id="ARBA00022692"/>
    </source>
</evidence>
<feature type="transmembrane region" description="Helical" evidence="7">
    <location>
        <begin position="160"/>
        <end position="184"/>
    </location>
</feature>
<dbReference type="CDD" id="cd06261">
    <property type="entry name" value="TM_PBP2"/>
    <property type="match status" value="1"/>
</dbReference>
<comment type="subcellular location">
    <subcellularLocation>
        <location evidence="1 7">Cell membrane</location>
        <topology evidence="1 7">Multi-pass membrane protein</topology>
    </subcellularLocation>
</comment>
<comment type="similarity">
    <text evidence="7">Belongs to the binding-protein-dependent transport system permease family.</text>
</comment>
<feature type="transmembrane region" description="Helical" evidence="7">
    <location>
        <begin position="89"/>
        <end position="109"/>
    </location>
</feature>